<dbReference type="EMBL" id="CP129013">
    <property type="protein sequence ID" value="WLR42355.1"/>
    <property type="molecule type" value="Genomic_DNA"/>
</dbReference>
<keyword evidence="1" id="KW-0812">Transmembrane</keyword>
<evidence type="ECO:0000256" key="1">
    <source>
        <dbReference type="SAM" id="Phobius"/>
    </source>
</evidence>
<protein>
    <submittedName>
        <fullName evidence="2">Uncharacterized protein</fullName>
    </submittedName>
</protein>
<evidence type="ECO:0000313" key="3">
    <source>
        <dbReference type="Proteomes" id="UP001197974"/>
    </source>
</evidence>
<feature type="transmembrane region" description="Helical" evidence="1">
    <location>
        <begin position="7"/>
        <end position="24"/>
    </location>
</feature>
<keyword evidence="1" id="KW-1133">Transmembrane helix</keyword>
<dbReference type="RefSeq" id="WP_306019723.1">
    <property type="nucleotide sequence ID" value="NZ_CP129013.1"/>
</dbReference>
<name>A0ABY9JSH4_9BACI</name>
<evidence type="ECO:0000313" key="2">
    <source>
        <dbReference type="EMBL" id="WLR42355.1"/>
    </source>
</evidence>
<organism evidence="2 3">
    <name type="scientific">Bacillus carboniphilus</name>
    <dbReference type="NCBI Taxonomy" id="86663"/>
    <lineage>
        <taxon>Bacteria</taxon>
        <taxon>Bacillati</taxon>
        <taxon>Bacillota</taxon>
        <taxon>Bacilli</taxon>
        <taxon>Bacillales</taxon>
        <taxon>Bacillaceae</taxon>
        <taxon>Bacillus</taxon>
    </lineage>
</organism>
<reference evidence="2 3" key="1">
    <citation type="submission" date="2023-06" db="EMBL/GenBank/DDBJ databases">
        <title>Five Gram-positive bacteria isolated from mangrove sediments in Shenzhen, Guangdong, China.</title>
        <authorList>
            <person name="Yu S."/>
            <person name="Zheng W."/>
            <person name="Huang Y."/>
        </authorList>
    </citation>
    <scope>NUCLEOTIDE SEQUENCE [LARGE SCALE GENOMIC DNA]</scope>
    <source>
        <strain evidence="2 3">SaN35-3</strain>
    </source>
</reference>
<feature type="transmembrane region" description="Helical" evidence="1">
    <location>
        <begin position="30"/>
        <end position="49"/>
    </location>
</feature>
<keyword evidence="3" id="KW-1185">Reference proteome</keyword>
<proteinExistence type="predicted"/>
<sequence>MKKSSSYTYISFACFLICVLVWIPNVFLNMASPFWIITFVIAPIGVYFATFQKQYWLIAINFVMFFSFFILMFVGYYINSLTGGKP</sequence>
<keyword evidence="1" id="KW-0472">Membrane</keyword>
<dbReference type="Proteomes" id="UP001197974">
    <property type="component" value="Chromosome"/>
</dbReference>
<gene>
    <name evidence="2" type="ORF">LC087_16855</name>
</gene>
<accession>A0ABY9JSH4</accession>
<feature type="transmembrane region" description="Helical" evidence="1">
    <location>
        <begin position="56"/>
        <end position="78"/>
    </location>
</feature>